<reference evidence="1 2" key="1">
    <citation type="journal article" date="2015" name="Nature">
        <title>rRNA introns, odd ribosomes, and small enigmatic genomes across a large radiation of phyla.</title>
        <authorList>
            <person name="Brown C.T."/>
            <person name="Hug L.A."/>
            <person name="Thomas B.C."/>
            <person name="Sharon I."/>
            <person name="Castelle C.J."/>
            <person name="Singh A."/>
            <person name="Wilkins M.J."/>
            <person name="Williams K.H."/>
            <person name="Banfield J.F."/>
        </authorList>
    </citation>
    <scope>NUCLEOTIDE SEQUENCE [LARGE SCALE GENOMIC DNA]</scope>
</reference>
<comment type="caution">
    <text evidence="1">The sequence shown here is derived from an EMBL/GenBank/DDBJ whole genome shotgun (WGS) entry which is preliminary data.</text>
</comment>
<gene>
    <name evidence="1" type="ORF">UY25_C0002G0024</name>
</gene>
<dbReference type="AlphaFoldDB" id="A0A837ILD4"/>
<organism evidence="1 2">
    <name type="scientific">Candidatus Yanofskybacteria bacterium GW2011_GWC1_48_11</name>
    <dbReference type="NCBI Taxonomy" id="1619027"/>
    <lineage>
        <taxon>Bacteria</taxon>
        <taxon>Candidatus Yanofskyibacteriota</taxon>
    </lineage>
</organism>
<proteinExistence type="predicted"/>
<evidence type="ECO:0000313" key="1">
    <source>
        <dbReference type="EMBL" id="KKU93300.1"/>
    </source>
</evidence>
<sequence length="89" mass="9886">MDEGDGSVEVIEVKREDGLPVTAAIVYNGRNFSFFTVVHRGRRIPVFRGIILRGGAILQWGDLIVPPEVWRVARGIWADKRAKTKSPAA</sequence>
<dbReference type="EMBL" id="LCPH01000002">
    <property type="protein sequence ID" value="KKU93300.1"/>
    <property type="molecule type" value="Genomic_DNA"/>
</dbReference>
<dbReference type="Proteomes" id="UP000034462">
    <property type="component" value="Unassembled WGS sequence"/>
</dbReference>
<name>A0A837ILD4_9BACT</name>
<evidence type="ECO:0000313" key="2">
    <source>
        <dbReference type="Proteomes" id="UP000034462"/>
    </source>
</evidence>
<accession>A0A837ILD4</accession>
<protein>
    <submittedName>
        <fullName evidence="1">Uncharacterized protein</fullName>
    </submittedName>
</protein>